<protein>
    <submittedName>
        <fullName evidence="1">Uncharacterized protein</fullName>
    </submittedName>
</protein>
<dbReference type="AlphaFoldDB" id="A0A6M3LM45"/>
<dbReference type="EMBL" id="MT143204">
    <property type="protein sequence ID" value="QJA94111.1"/>
    <property type="molecule type" value="Genomic_DNA"/>
</dbReference>
<reference evidence="1" key="1">
    <citation type="submission" date="2020-03" db="EMBL/GenBank/DDBJ databases">
        <title>The deep terrestrial virosphere.</title>
        <authorList>
            <person name="Holmfeldt K."/>
            <person name="Nilsson E."/>
            <person name="Simone D."/>
            <person name="Lopez-Fernandez M."/>
            <person name="Wu X."/>
            <person name="de Brujin I."/>
            <person name="Lundin D."/>
            <person name="Andersson A."/>
            <person name="Bertilsson S."/>
            <person name="Dopson M."/>
        </authorList>
    </citation>
    <scope>NUCLEOTIDE SEQUENCE</scope>
    <source>
        <strain evidence="1">MM415B03994</strain>
    </source>
</reference>
<proteinExistence type="predicted"/>
<gene>
    <name evidence="1" type="ORF">MM415B03994_0007</name>
</gene>
<accession>A0A6M3LM45</accession>
<evidence type="ECO:0000313" key="1">
    <source>
        <dbReference type="EMBL" id="QJA94111.1"/>
    </source>
</evidence>
<organism evidence="1">
    <name type="scientific">viral metagenome</name>
    <dbReference type="NCBI Taxonomy" id="1070528"/>
    <lineage>
        <taxon>unclassified sequences</taxon>
        <taxon>metagenomes</taxon>
        <taxon>organismal metagenomes</taxon>
    </lineage>
</organism>
<name>A0A6M3LM45_9ZZZZ</name>
<sequence length="92" mass="11037">MKLLEWHNDDREWHVRVAIFEAVWPIYVGQLREVVEEFNGLLECNISWIPGTIIEIEYARYWSPARILIRSKPHGRSVIAWKYDILTKTRTL</sequence>